<comment type="caution">
    <text evidence="1">The sequence shown here is derived from an EMBL/GenBank/DDBJ whole genome shotgun (WGS) entry which is preliminary data.</text>
</comment>
<proteinExistence type="predicted"/>
<dbReference type="Proteomes" id="UP000624701">
    <property type="component" value="Unassembled WGS sequence"/>
</dbReference>
<organism evidence="1 2">
    <name type="scientific">Winogradskyella haliclonae</name>
    <dbReference type="NCBI Taxonomy" id="2048558"/>
    <lineage>
        <taxon>Bacteria</taxon>
        <taxon>Pseudomonadati</taxon>
        <taxon>Bacteroidota</taxon>
        <taxon>Flavobacteriia</taxon>
        <taxon>Flavobacteriales</taxon>
        <taxon>Flavobacteriaceae</taxon>
        <taxon>Winogradskyella</taxon>
    </lineage>
</organism>
<dbReference type="RefSeq" id="WP_188373016.1">
    <property type="nucleotide sequence ID" value="NZ_BMDQ01000001.1"/>
</dbReference>
<accession>A0ABQ2BUC3</accession>
<protein>
    <recommendedName>
        <fullName evidence="3">DUF1800 domain-containing protein</fullName>
    </recommendedName>
</protein>
<sequence length="455" mass="53108">MKHEHIKHLYWRAGFGITPKQLMEHSNKSRAEVVDTLFRTSESINSLKIDLSEFKNLDVMTLKSKPKLLKELAVKSRKRILDLNTAWIDKLVSSEEVLRERMTLFWSNHFVCGDKSVVHLQQYNNTLRRHALGNFRDFVKAISKEAAMIKYLNLKQNKKAEPNENFARELMELFTLGAGNYTEKDIKESARAFTGYFNRFDGSFRLRKFQHDYGLKTFFGETGNFDGDDIIDIILKKRQCAKFICKKIYRYFVNETISELHVEGMTDVFYKDYNIKKLMHFVFTQDWFYEDRNIGAKIKSPVDFLVGLSRTVPVNYKNKKRLIKLQKLLGQTLLDPPNVAGWKGHKAWVDANTIMVRLKLASILLNDGMIALDDERDHMRRQFFNKNKGQLPMKTSPNWDRFQKNFKSAASEDLSSILINGKINKGTMSYIASMDKDSKQTFCVQLMSLPEYQMC</sequence>
<dbReference type="Pfam" id="PF08811">
    <property type="entry name" value="DUF1800"/>
    <property type="match status" value="1"/>
</dbReference>
<keyword evidence="2" id="KW-1185">Reference proteome</keyword>
<evidence type="ECO:0000313" key="2">
    <source>
        <dbReference type="Proteomes" id="UP000624701"/>
    </source>
</evidence>
<evidence type="ECO:0000313" key="1">
    <source>
        <dbReference type="EMBL" id="GGI56081.1"/>
    </source>
</evidence>
<dbReference type="EMBL" id="BMDQ01000001">
    <property type="protein sequence ID" value="GGI56081.1"/>
    <property type="molecule type" value="Genomic_DNA"/>
</dbReference>
<name>A0ABQ2BUC3_9FLAO</name>
<gene>
    <name evidence="1" type="ORF">GCM10011444_03900</name>
</gene>
<reference evidence="2" key="1">
    <citation type="journal article" date="2019" name="Int. J. Syst. Evol. Microbiol.">
        <title>The Global Catalogue of Microorganisms (GCM) 10K type strain sequencing project: providing services to taxonomists for standard genome sequencing and annotation.</title>
        <authorList>
            <consortium name="The Broad Institute Genomics Platform"/>
            <consortium name="The Broad Institute Genome Sequencing Center for Infectious Disease"/>
            <person name="Wu L."/>
            <person name="Ma J."/>
        </authorList>
    </citation>
    <scope>NUCLEOTIDE SEQUENCE [LARGE SCALE GENOMIC DNA]</scope>
    <source>
        <strain evidence="2">CCM 8681</strain>
    </source>
</reference>
<evidence type="ECO:0008006" key="3">
    <source>
        <dbReference type="Google" id="ProtNLM"/>
    </source>
</evidence>
<dbReference type="InterPro" id="IPR014917">
    <property type="entry name" value="DUF1800"/>
</dbReference>